<dbReference type="WBParaSite" id="ALUE_0002337101-mRNA-1">
    <property type="protein sequence ID" value="ALUE_0002337101-mRNA-1"/>
    <property type="gene ID" value="ALUE_0002337101"/>
</dbReference>
<keyword evidence="2" id="KW-1185">Reference proteome</keyword>
<dbReference type="AlphaFoldDB" id="A0A0M3IX93"/>
<keyword evidence="1" id="KW-0472">Membrane</keyword>
<sequence>MFVLNFAITNNIFAMLSIAFRIYSGNFKIHTPKRIVSVIKYLPLKRQFPRNVARRMIYVSSYQRLAVNGRHFKLNLTIYEDVLSNSNLLSKVHMKKLMSSQKFA</sequence>
<evidence type="ECO:0000313" key="3">
    <source>
        <dbReference type="WBParaSite" id="ALUE_0002337101-mRNA-1"/>
    </source>
</evidence>
<keyword evidence="1" id="KW-0812">Transmembrane</keyword>
<organism evidence="2 3">
    <name type="scientific">Ascaris lumbricoides</name>
    <name type="common">Giant roundworm</name>
    <dbReference type="NCBI Taxonomy" id="6252"/>
    <lineage>
        <taxon>Eukaryota</taxon>
        <taxon>Metazoa</taxon>
        <taxon>Ecdysozoa</taxon>
        <taxon>Nematoda</taxon>
        <taxon>Chromadorea</taxon>
        <taxon>Rhabditida</taxon>
        <taxon>Spirurina</taxon>
        <taxon>Ascaridomorpha</taxon>
        <taxon>Ascaridoidea</taxon>
        <taxon>Ascarididae</taxon>
        <taxon>Ascaris</taxon>
    </lineage>
</organism>
<evidence type="ECO:0000313" key="2">
    <source>
        <dbReference type="Proteomes" id="UP000036681"/>
    </source>
</evidence>
<proteinExistence type="predicted"/>
<evidence type="ECO:0000256" key="1">
    <source>
        <dbReference type="SAM" id="Phobius"/>
    </source>
</evidence>
<protein>
    <submittedName>
        <fullName evidence="3">Uncharacterized protein</fullName>
    </submittedName>
</protein>
<reference evidence="3" key="1">
    <citation type="submission" date="2017-02" db="UniProtKB">
        <authorList>
            <consortium name="WormBaseParasite"/>
        </authorList>
    </citation>
    <scope>IDENTIFICATION</scope>
</reference>
<feature type="transmembrane region" description="Helical" evidence="1">
    <location>
        <begin position="6"/>
        <end position="24"/>
    </location>
</feature>
<accession>A0A0M3IX93</accession>
<keyword evidence="1" id="KW-1133">Transmembrane helix</keyword>
<dbReference type="Proteomes" id="UP000036681">
    <property type="component" value="Unplaced"/>
</dbReference>
<name>A0A0M3IX93_ASCLU</name>